<protein>
    <submittedName>
        <fullName evidence="2">Phage capsid family protein</fullName>
    </submittedName>
</protein>
<organism evidence="2 4">
    <name type="scientific">Mycolicibacterium conceptionense</name>
    <dbReference type="NCBI Taxonomy" id="451644"/>
    <lineage>
        <taxon>Bacteria</taxon>
        <taxon>Bacillati</taxon>
        <taxon>Actinomycetota</taxon>
        <taxon>Actinomycetes</taxon>
        <taxon>Mycobacteriales</taxon>
        <taxon>Mycobacteriaceae</taxon>
        <taxon>Mycolicibacterium</taxon>
    </lineage>
</organism>
<dbReference type="Gene3D" id="3.30.2400.10">
    <property type="entry name" value="Major capsid protein gp5"/>
    <property type="match status" value="1"/>
</dbReference>
<sequence length="314" mass="32827">MASLATSAFTLPKHLASGIWKKASTGSTVAALSGSEPQQFGETQIMTFTQRPKAQFVGEGADKAGSDVGFGTKTVVPRKVQVTLRFNEEVQWADEDYQLGVLSELSGSIGEALARALDLGIYHAINPHDGVALSGSPAKILDSTNVVEILDGTGGNVNKGADIEVETAAGLVIADGFVPNGIALDPAYAWTLATARYTDGRKKYPELGFGTAISNFEGLNASVSDTVSAPEAAVVGGAYATTNPGVKAVLGDFKQIRWGVQRTIGVEKILYGNPDGLGDLKAKNQIALRGEVVYGWAIMDTSAFSVIKNATDES</sequence>
<dbReference type="Proteomes" id="UP000193811">
    <property type="component" value="Unassembled WGS sequence"/>
</dbReference>
<dbReference type="AlphaFoldDB" id="A0A0U1D6A7"/>
<dbReference type="GeneID" id="44299594"/>
<evidence type="ECO:0000259" key="1">
    <source>
        <dbReference type="Pfam" id="PF05065"/>
    </source>
</evidence>
<reference evidence="3 5" key="2">
    <citation type="submission" date="2016-01" db="EMBL/GenBank/DDBJ databases">
        <title>The new phylogeny of the genus Mycobacterium.</title>
        <authorList>
            <person name="Tarcisio F."/>
            <person name="Conor M."/>
            <person name="Antonella G."/>
            <person name="Elisabetta G."/>
            <person name="Giulia F.S."/>
            <person name="Sara T."/>
            <person name="Anna F."/>
            <person name="Clotilde B."/>
            <person name="Roberto B."/>
            <person name="Veronica D.S."/>
            <person name="Fabio R."/>
            <person name="Monica P."/>
            <person name="Olivier J."/>
            <person name="Enrico T."/>
            <person name="Nicola S."/>
        </authorList>
    </citation>
    <scope>NUCLEOTIDE SEQUENCE [LARGE SCALE GENOMIC DNA]</scope>
    <source>
        <strain evidence="3 5">CCUG 50187</strain>
    </source>
</reference>
<dbReference type="Gene3D" id="3.30.2320.10">
    <property type="entry name" value="hypothetical protein PF0899 domain"/>
    <property type="match status" value="1"/>
</dbReference>
<evidence type="ECO:0000313" key="3">
    <source>
        <dbReference type="EMBL" id="ORV20961.1"/>
    </source>
</evidence>
<gene>
    <name evidence="3" type="ORF">AWB98_01290</name>
    <name evidence="2" type="ORF">BN970_01366</name>
</gene>
<evidence type="ECO:0000313" key="4">
    <source>
        <dbReference type="Proteomes" id="UP000182227"/>
    </source>
</evidence>
<dbReference type="SUPFAM" id="SSF56563">
    <property type="entry name" value="Major capsid protein gp5"/>
    <property type="match status" value="1"/>
</dbReference>
<feature type="domain" description="Phage capsid-like C-terminal" evidence="1">
    <location>
        <begin position="8"/>
        <end position="308"/>
    </location>
</feature>
<evidence type="ECO:0000313" key="2">
    <source>
        <dbReference type="EMBL" id="CQD07259.1"/>
    </source>
</evidence>
<reference evidence="2 4" key="1">
    <citation type="submission" date="2015-03" db="EMBL/GenBank/DDBJ databases">
        <authorList>
            <person name="Murphy D."/>
        </authorList>
    </citation>
    <scope>NUCLEOTIDE SEQUENCE [LARGE SCALE GENOMIC DNA]</scope>
    <source>
        <strain evidence="2 4">D16</strain>
    </source>
</reference>
<proteinExistence type="predicted"/>
<accession>A0A0U1D6A7</accession>
<evidence type="ECO:0000313" key="5">
    <source>
        <dbReference type="Proteomes" id="UP000193811"/>
    </source>
</evidence>
<dbReference type="Pfam" id="PF05065">
    <property type="entry name" value="Phage_capsid"/>
    <property type="match status" value="1"/>
</dbReference>
<name>A0A0U1D6A7_9MYCO</name>
<dbReference type="Proteomes" id="UP000182227">
    <property type="component" value="Unassembled WGS sequence"/>
</dbReference>
<dbReference type="RefSeq" id="WP_085142596.1">
    <property type="nucleotide sequence ID" value="NZ_JACKVA010000035.1"/>
</dbReference>
<dbReference type="EMBL" id="CTEF01000001">
    <property type="protein sequence ID" value="CQD07259.1"/>
    <property type="molecule type" value="Genomic_DNA"/>
</dbReference>
<dbReference type="InterPro" id="IPR054612">
    <property type="entry name" value="Phage_capsid-like_C"/>
</dbReference>
<dbReference type="EMBL" id="LQOP01000034">
    <property type="protein sequence ID" value="ORV20961.1"/>
    <property type="molecule type" value="Genomic_DNA"/>
</dbReference>
<keyword evidence="5" id="KW-1185">Reference proteome</keyword>